<dbReference type="InParanoid" id="A0A6J2XJ12"/>
<feature type="domain" description="Damage-control phosphatase ARMT1-like metal-binding" evidence="9">
    <location>
        <begin position="46"/>
        <end position="349"/>
    </location>
</feature>
<evidence type="ECO:0000256" key="4">
    <source>
        <dbReference type="ARBA" id="ARBA00022596"/>
    </source>
</evidence>
<reference evidence="11" key="1">
    <citation type="submission" date="2025-08" db="UniProtKB">
        <authorList>
            <consortium name="RefSeq"/>
        </authorList>
    </citation>
    <scope>IDENTIFICATION</scope>
    <source>
        <tissue evidence="11">Gonads</tissue>
    </source>
</reference>
<evidence type="ECO:0000259" key="9">
    <source>
        <dbReference type="Pfam" id="PF01937"/>
    </source>
</evidence>
<organism evidence="10 11">
    <name type="scientific">Sitophilus oryzae</name>
    <name type="common">Rice weevil</name>
    <name type="synonym">Curculio oryzae</name>
    <dbReference type="NCBI Taxonomy" id="7048"/>
    <lineage>
        <taxon>Eukaryota</taxon>
        <taxon>Metazoa</taxon>
        <taxon>Ecdysozoa</taxon>
        <taxon>Arthropoda</taxon>
        <taxon>Hexapoda</taxon>
        <taxon>Insecta</taxon>
        <taxon>Pterygota</taxon>
        <taxon>Neoptera</taxon>
        <taxon>Endopterygota</taxon>
        <taxon>Coleoptera</taxon>
        <taxon>Polyphaga</taxon>
        <taxon>Cucujiformia</taxon>
        <taxon>Curculionidae</taxon>
        <taxon>Dryophthorinae</taxon>
        <taxon>Sitophilus</taxon>
    </lineage>
</organism>
<evidence type="ECO:0000256" key="2">
    <source>
        <dbReference type="ARBA" id="ARBA00011388"/>
    </source>
</evidence>
<dbReference type="AlphaFoldDB" id="A0A6J2XJ12"/>
<dbReference type="InterPro" id="IPR004567">
    <property type="entry name" value="Type_II_PanK"/>
</dbReference>
<keyword evidence="5" id="KW-0944">Nitration</keyword>
<dbReference type="GO" id="GO:0015937">
    <property type="term" value="P:coenzyme A biosynthetic process"/>
    <property type="evidence" value="ECO:0007669"/>
    <property type="project" value="InterPro"/>
</dbReference>
<dbReference type="Pfam" id="PF01937">
    <property type="entry name" value="ARMT1-like_dom"/>
    <property type="match status" value="1"/>
</dbReference>
<name>A0A6J2XJ12_SITOR</name>
<gene>
    <name evidence="11" type="primary">LOC115878679</name>
</gene>
<accession>A0A6J2XJ12</accession>
<dbReference type="GO" id="GO:0004594">
    <property type="term" value="F:pantothenate kinase activity"/>
    <property type="evidence" value="ECO:0007669"/>
    <property type="project" value="TreeGrafter"/>
</dbReference>
<comment type="cofactor">
    <cofactor evidence="1">
        <name>Ni(2+)</name>
        <dbReference type="ChEBI" id="CHEBI:49786"/>
    </cofactor>
</comment>
<evidence type="ECO:0000256" key="7">
    <source>
        <dbReference type="ARBA" id="ARBA00032948"/>
    </source>
</evidence>
<dbReference type="KEGG" id="soy:115878679"/>
<evidence type="ECO:0000313" key="10">
    <source>
        <dbReference type="Proteomes" id="UP000504635"/>
    </source>
</evidence>
<dbReference type="GO" id="GO:0005829">
    <property type="term" value="C:cytosol"/>
    <property type="evidence" value="ECO:0007669"/>
    <property type="project" value="TreeGrafter"/>
</dbReference>
<dbReference type="GeneID" id="115878679"/>
<keyword evidence="11" id="KW-0418">Kinase</keyword>
<evidence type="ECO:0000256" key="6">
    <source>
        <dbReference type="ARBA" id="ARBA00029347"/>
    </source>
</evidence>
<dbReference type="Proteomes" id="UP000504635">
    <property type="component" value="Unplaced"/>
</dbReference>
<proteinExistence type="predicted"/>
<evidence type="ECO:0000256" key="8">
    <source>
        <dbReference type="ARBA" id="ARBA00046055"/>
    </source>
</evidence>
<sequence length="363" mass="41280">MKMDFKNNYTICPVLKDPDHYTPDIIDLLSNEAARNYWLVTLERLVEKFVDKAENLNPQNPKATEHARACSQKFHNLVEKIKLNPLILKPLTVRTLLDYNEENLRVHFKDAWQLQKETETEQALKEFSDRIKKISLIEDFREKWEELVKGVLAGNVFDWGASAVSNILDTSPTFGLDHAMETIESRPWFIDDLDLFLNKLYKKNYKCAVIFVDNAGIDFILGILPFACELLSLGTQVVLTANSYPSLNDVTYTDLKQYCAQAAEHCHVIKDCIKSKRLVTVENGQKGPCLDLTNIPKELCNLMSEADLVVLEGMGRAVHTNLNAKFEVDSIKMASLKNEWLAKSLGAKQFSVIFKYEPGTASL</sequence>
<dbReference type="OrthoDB" id="498611at2759"/>
<comment type="catalytic activity">
    <reaction evidence="6">
        <text>(R)-4'-phospho-S-sulfopantetheine + H2O = (R)-S-sulfopantetheine + phosphate</text>
        <dbReference type="Rhea" id="RHEA:68340"/>
        <dbReference type="ChEBI" id="CHEBI:15377"/>
        <dbReference type="ChEBI" id="CHEBI:43474"/>
        <dbReference type="ChEBI" id="CHEBI:177302"/>
        <dbReference type="ChEBI" id="CHEBI:177303"/>
    </reaction>
    <physiologicalReaction direction="left-to-right" evidence="6">
        <dbReference type="Rhea" id="RHEA:68341"/>
    </physiologicalReaction>
</comment>
<dbReference type="RefSeq" id="XP_030751101.1">
    <property type="nucleotide sequence ID" value="XM_030895241.1"/>
</dbReference>
<dbReference type="GO" id="GO:0005634">
    <property type="term" value="C:nucleus"/>
    <property type="evidence" value="ECO:0007669"/>
    <property type="project" value="TreeGrafter"/>
</dbReference>
<dbReference type="GO" id="GO:0005524">
    <property type="term" value="F:ATP binding"/>
    <property type="evidence" value="ECO:0007669"/>
    <property type="project" value="InterPro"/>
</dbReference>
<keyword evidence="11" id="KW-0808">Transferase</keyword>
<evidence type="ECO:0000256" key="1">
    <source>
        <dbReference type="ARBA" id="ARBA00001967"/>
    </source>
</evidence>
<keyword evidence="4" id="KW-0533">Nickel</keyword>
<dbReference type="SUPFAM" id="SSF111321">
    <property type="entry name" value="AF1104-like"/>
    <property type="match status" value="1"/>
</dbReference>
<dbReference type="Gene3D" id="3.40.50.10880">
    <property type="entry name" value="Uncharacterised protein PF01937, DUF89, domain 3"/>
    <property type="match status" value="1"/>
</dbReference>
<dbReference type="PANTHER" id="PTHR12280:SF35">
    <property type="entry name" value="4'-PHOSPHOPANTETHEINE PHOSPHATASE"/>
    <property type="match status" value="1"/>
</dbReference>
<dbReference type="PANTHER" id="PTHR12280">
    <property type="entry name" value="PANTOTHENATE KINASE"/>
    <property type="match status" value="1"/>
</dbReference>
<dbReference type="FunCoup" id="A0A6J2XJ12">
    <property type="interactions" value="631"/>
</dbReference>
<comment type="function">
    <text evidence="8">Phosphatase which shows a preference for 4'-phosphopantetheine and its oxidatively damaged forms (sulfonate or S-sulfonate), providing strong indirect evidence that the phosphatase activity pre-empts damage in the coenzyme A (CoA) pathway. Hydrolyzing excess 4'-phosphopantetheine could constitute a directed overflow mechanism to prevent its oxidation to the S-sulfonate, sulfonate, or other forms. Hydrolyzing 4'-phosphopantetheine sulfonate or S-sulfonate would forestall their conversion to inactive forms of CoA and acyl carrier protein. May play a role in the physiological regulation of CoA intracellular levels.</text>
</comment>
<dbReference type="InterPro" id="IPR002791">
    <property type="entry name" value="ARMT1-like_metal-bd"/>
</dbReference>
<evidence type="ECO:0000256" key="5">
    <source>
        <dbReference type="ARBA" id="ARBA00023074"/>
    </source>
</evidence>
<comment type="subunit">
    <text evidence="2">Homodimer. Interacts with PKM.</text>
</comment>
<evidence type="ECO:0000256" key="3">
    <source>
        <dbReference type="ARBA" id="ARBA00019490"/>
    </source>
</evidence>
<dbReference type="InterPro" id="IPR036075">
    <property type="entry name" value="ARMT-1-like_metal-bd_sf"/>
</dbReference>
<evidence type="ECO:0000313" key="11">
    <source>
        <dbReference type="RefSeq" id="XP_030751101.1"/>
    </source>
</evidence>
<protein>
    <recommendedName>
        <fullName evidence="3">4'-phosphopantetheine phosphatase</fullName>
    </recommendedName>
    <alternativeName>
        <fullName evidence="7">Inactive pantothenic acid kinase 4</fullName>
    </alternativeName>
</protein>
<keyword evidence="10" id="KW-1185">Reference proteome</keyword>